<dbReference type="InterPro" id="IPR004843">
    <property type="entry name" value="Calcineurin-like_PHP"/>
</dbReference>
<dbReference type="CDD" id="cd07385">
    <property type="entry name" value="MPP_YkuE_C"/>
    <property type="match status" value="1"/>
</dbReference>
<reference evidence="4 5" key="1">
    <citation type="submission" date="2024-06" db="EMBL/GenBank/DDBJ databases">
        <title>Sorghum-associated microbial communities from plants grown in Nebraska, USA.</title>
        <authorList>
            <person name="Schachtman D."/>
        </authorList>
    </citation>
    <scope>NUCLEOTIDE SEQUENCE [LARGE SCALE GENOMIC DNA]</scope>
    <source>
        <strain evidence="4 5">1288</strain>
    </source>
</reference>
<dbReference type="PANTHER" id="PTHR31302:SF31">
    <property type="entry name" value="PHOSPHODIESTERASE YAEI"/>
    <property type="match status" value="1"/>
</dbReference>
<evidence type="ECO:0000256" key="1">
    <source>
        <dbReference type="ARBA" id="ARBA00022723"/>
    </source>
</evidence>
<keyword evidence="5" id="KW-1185">Reference proteome</keyword>
<sequence length="292" mass="32567">MKTTTNTTKKKMPLRRKWFFILFILVLLCFVVYKGNTTVGVTHYEIASDKIPANYDKYTIVQISDLHDAELGENHSHVVDRVKMITPQAIFITGDFIDSNRYDLEKSLILIEELQFVAPIYYVTGNHEIATQDMDRIKGALEDLGVRVLSNEADVITLFPDSSIAIGGIEDPLASELEDDEAVKISIEQAFENIPDEMFKVLLSHRPEQFDVYAEAGIDVTFSGHAHGGQFRIPGIGGLVSPGQGWFPKYSSGVHEKNGSDLVVSRGLGNSIIPVRLFNQPEIVVVTLRTIE</sequence>
<keyword evidence="1" id="KW-0479">Metal-binding</keyword>
<dbReference type="PANTHER" id="PTHR31302">
    <property type="entry name" value="TRANSMEMBRANE PROTEIN WITH METALLOPHOSPHOESTERASE DOMAIN-RELATED"/>
    <property type="match status" value="1"/>
</dbReference>
<dbReference type="InterPro" id="IPR051158">
    <property type="entry name" value="Metallophosphoesterase_sf"/>
</dbReference>
<dbReference type="Pfam" id="PF00149">
    <property type="entry name" value="Metallophos"/>
    <property type="match status" value="1"/>
</dbReference>
<comment type="caution">
    <text evidence="4">The sequence shown here is derived from an EMBL/GenBank/DDBJ whole genome shotgun (WGS) entry which is preliminary data.</text>
</comment>
<keyword evidence="2" id="KW-0378">Hydrolase</keyword>
<dbReference type="EMBL" id="JBEPME010000006">
    <property type="protein sequence ID" value="MET3658690.1"/>
    <property type="molecule type" value="Genomic_DNA"/>
</dbReference>
<name>A0ABV2KDJ6_SPOPS</name>
<evidence type="ECO:0000259" key="3">
    <source>
        <dbReference type="Pfam" id="PF00149"/>
    </source>
</evidence>
<accession>A0ABV2KDJ6</accession>
<protein>
    <submittedName>
        <fullName evidence="4">MPP superfamily phosphohydrolase</fullName>
    </submittedName>
</protein>
<dbReference type="Gene3D" id="3.60.21.10">
    <property type="match status" value="1"/>
</dbReference>
<proteinExistence type="predicted"/>
<evidence type="ECO:0000313" key="5">
    <source>
        <dbReference type="Proteomes" id="UP001549104"/>
    </source>
</evidence>
<gene>
    <name evidence="4" type="ORF">ABIC55_003808</name>
</gene>
<dbReference type="RefSeq" id="WP_231885792.1">
    <property type="nucleotide sequence ID" value="NZ_CP014616.1"/>
</dbReference>
<dbReference type="InterPro" id="IPR029052">
    <property type="entry name" value="Metallo-depent_PP-like"/>
</dbReference>
<evidence type="ECO:0000313" key="4">
    <source>
        <dbReference type="EMBL" id="MET3658690.1"/>
    </source>
</evidence>
<dbReference type="SUPFAM" id="SSF56300">
    <property type="entry name" value="Metallo-dependent phosphatases"/>
    <property type="match status" value="1"/>
</dbReference>
<dbReference type="Proteomes" id="UP001549104">
    <property type="component" value="Unassembled WGS sequence"/>
</dbReference>
<feature type="domain" description="Calcineurin-like phosphoesterase" evidence="3">
    <location>
        <begin position="59"/>
        <end position="228"/>
    </location>
</feature>
<evidence type="ECO:0000256" key="2">
    <source>
        <dbReference type="ARBA" id="ARBA00022801"/>
    </source>
</evidence>
<organism evidence="4 5">
    <name type="scientific">Sporosarcina psychrophila</name>
    <name type="common">Bacillus psychrophilus</name>
    <dbReference type="NCBI Taxonomy" id="1476"/>
    <lineage>
        <taxon>Bacteria</taxon>
        <taxon>Bacillati</taxon>
        <taxon>Bacillota</taxon>
        <taxon>Bacilli</taxon>
        <taxon>Bacillales</taxon>
        <taxon>Caryophanaceae</taxon>
        <taxon>Sporosarcina</taxon>
    </lineage>
</organism>